<gene>
    <name evidence="2" type="ORF">AMJ74_04415</name>
</gene>
<dbReference type="AlphaFoldDB" id="A0A0S8JW02"/>
<reference evidence="2 3" key="1">
    <citation type="journal article" date="2015" name="Microbiome">
        <title>Genomic resolution of linkages in carbon, nitrogen, and sulfur cycling among widespread estuary sediment bacteria.</title>
        <authorList>
            <person name="Baker B.J."/>
            <person name="Lazar C.S."/>
            <person name="Teske A.P."/>
            <person name="Dick G.J."/>
        </authorList>
    </citation>
    <scope>NUCLEOTIDE SEQUENCE [LARGE SCALE GENOMIC DNA]</scope>
    <source>
        <strain evidence="2">SM1_77</strain>
    </source>
</reference>
<evidence type="ECO:0000259" key="1">
    <source>
        <dbReference type="Pfam" id="PF13924"/>
    </source>
</evidence>
<sequence>MNKTELIGTWRFKSMVLKTESGKTVYPYGKKPFGILIYTPTGYISALLMNPDRDKFASNDLKAGTTEEIKRAYENFDAYCGTYTVDENKGTVTHHVKGAKFPNWVGTDQVRYFELKNDKLQIKATLEIEGKNWHGVAVLKRE</sequence>
<dbReference type="InterPro" id="IPR024311">
    <property type="entry name" value="Lipocalin-like"/>
</dbReference>
<feature type="domain" description="Lipocalin-like" evidence="1">
    <location>
        <begin position="7"/>
        <end position="138"/>
    </location>
</feature>
<proteinExistence type="predicted"/>
<accession>A0A0S8JW02</accession>
<organism evidence="2 3">
    <name type="scientific">candidate division WOR_3 bacterium SM1_77</name>
    <dbReference type="NCBI Taxonomy" id="1703778"/>
    <lineage>
        <taxon>Bacteria</taxon>
        <taxon>Bacteria division WOR-3</taxon>
    </lineage>
</organism>
<dbReference type="Pfam" id="PF13924">
    <property type="entry name" value="Lipocalin_5"/>
    <property type="match status" value="1"/>
</dbReference>
<evidence type="ECO:0000313" key="2">
    <source>
        <dbReference type="EMBL" id="KPL13892.1"/>
    </source>
</evidence>
<dbReference type="EMBL" id="LJVE01000078">
    <property type="protein sequence ID" value="KPL13892.1"/>
    <property type="molecule type" value="Genomic_DNA"/>
</dbReference>
<dbReference type="Proteomes" id="UP000050975">
    <property type="component" value="Unassembled WGS sequence"/>
</dbReference>
<comment type="caution">
    <text evidence="2">The sequence shown here is derived from an EMBL/GenBank/DDBJ whole genome shotgun (WGS) entry which is preliminary data.</text>
</comment>
<protein>
    <recommendedName>
        <fullName evidence="1">Lipocalin-like domain-containing protein</fullName>
    </recommendedName>
</protein>
<evidence type="ECO:0000313" key="3">
    <source>
        <dbReference type="Proteomes" id="UP000050975"/>
    </source>
</evidence>
<name>A0A0S8JW02_UNCW3</name>